<reference evidence="1 2" key="1">
    <citation type="submission" date="2022-10" db="EMBL/GenBank/DDBJ databases">
        <title>The complete genomes of actinobacterial strains from the NBC collection.</title>
        <authorList>
            <person name="Joergensen T.S."/>
            <person name="Alvarez Arevalo M."/>
            <person name="Sterndorff E.B."/>
            <person name="Faurdal D."/>
            <person name="Vuksanovic O."/>
            <person name="Mourched A.-S."/>
            <person name="Charusanti P."/>
            <person name="Shaw S."/>
            <person name="Blin K."/>
            <person name="Weber T."/>
        </authorList>
    </citation>
    <scope>NUCLEOTIDE SEQUENCE [LARGE SCALE GENOMIC DNA]</scope>
    <source>
        <strain evidence="1 2">NBC 01752</strain>
    </source>
</reference>
<dbReference type="Proteomes" id="UP001340816">
    <property type="component" value="Chromosome"/>
</dbReference>
<organism evidence="1 2">
    <name type="scientific">Streptomyces phaeochromogenes</name>
    <dbReference type="NCBI Taxonomy" id="1923"/>
    <lineage>
        <taxon>Bacteria</taxon>
        <taxon>Bacillati</taxon>
        <taxon>Actinomycetota</taxon>
        <taxon>Actinomycetes</taxon>
        <taxon>Kitasatosporales</taxon>
        <taxon>Streptomycetaceae</taxon>
        <taxon>Streptomyces</taxon>
        <taxon>Streptomyces phaeochromogenes group</taxon>
    </lineage>
</organism>
<evidence type="ECO:0000313" key="2">
    <source>
        <dbReference type="Proteomes" id="UP001340816"/>
    </source>
</evidence>
<accession>A0ABZ1HSI9</accession>
<dbReference type="EMBL" id="CP109135">
    <property type="protein sequence ID" value="WSD21200.1"/>
    <property type="molecule type" value="Genomic_DNA"/>
</dbReference>
<dbReference type="RefSeq" id="WP_326762737.1">
    <property type="nucleotide sequence ID" value="NZ_CP109135.1"/>
</dbReference>
<gene>
    <name evidence="1" type="ORF">OHB35_52645</name>
</gene>
<protein>
    <submittedName>
        <fullName evidence="1">Uncharacterized protein</fullName>
    </submittedName>
</protein>
<sequence length="155" mass="16296">MAGVAELDVAQASEPVGLAVPVMRLAAVPDPAGHPRSLWANDAVIRYLSTQRTTPRDCAPTAIGPAQVQSGLRLLHRYGLLTDHAKASSRAVRLHVLTARAVRECTPDAAVPEVLKTAAGALTELCETVRWGEPEIMAALLTNISSLDGCAGDLL</sequence>
<proteinExistence type="predicted"/>
<name>A0ABZ1HSI9_STRPH</name>
<keyword evidence="2" id="KW-1185">Reference proteome</keyword>
<evidence type="ECO:0000313" key="1">
    <source>
        <dbReference type="EMBL" id="WSD21200.1"/>
    </source>
</evidence>